<feature type="transmembrane region" description="Helical" evidence="1">
    <location>
        <begin position="228"/>
        <end position="248"/>
    </location>
</feature>
<protein>
    <submittedName>
        <fullName evidence="2">Uncharacterized protein</fullName>
    </submittedName>
</protein>
<evidence type="ECO:0000313" key="3">
    <source>
        <dbReference type="Proteomes" id="UP000648801"/>
    </source>
</evidence>
<dbReference type="Proteomes" id="UP000648801">
    <property type="component" value="Unassembled WGS sequence"/>
</dbReference>
<feature type="transmembrane region" description="Helical" evidence="1">
    <location>
        <begin position="354"/>
        <end position="371"/>
    </location>
</feature>
<proteinExistence type="predicted"/>
<keyword evidence="1" id="KW-0812">Transmembrane</keyword>
<organism evidence="2 3">
    <name type="scientific">Edaphobacter acidisoli</name>
    <dbReference type="NCBI Taxonomy" id="2040573"/>
    <lineage>
        <taxon>Bacteria</taxon>
        <taxon>Pseudomonadati</taxon>
        <taxon>Acidobacteriota</taxon>
        <taxon>Terriglobia</taxon>
        <taxon>Terriglobales</taxon>
        <taxon>Acidobacteriaceae</taxon>
        <taxon>Edaphobacter</taxon>
    </lineage>
</organism>
<dbReference type="EMBL" id="BMJB01000001">
    <property type="protein sequence ID" value="GGA61326.1"/>
    <property type="molecule type" value="Genomic_DNA"/>
</dbReference>
<keyword evidence="1" id="KW-0472">Membrane</keyword>
<keyword evidence="1" id="KW-1133">Transmembrane helix</keyword>
<feature type="transmembrane region" description="Helical" evidence="1">
    <location>
        <begin position="103"/>
        <end position="126"/>
    </location>
</feature>
<reference evidence="2" key="2">
    <citation type="submission" date="2020-09" db="EMBL/GenBank/DDBJ databases">
        <authorList>
            <person name="Sun Q."/>
            <person name="Zhou Y."/>
        </authorList>
    </citation>
    <scope>NUCLEOTIDE SEQUENCE</scope>
    <source>
        <strain evidence="2">CGMCC 1.15447</strain>
    </source>
</reference>
<feature type="transmembrane region" description="Helical" evidence="1">
    <location>
        <begin position="132"/>
        <end position="149"/>
    </location>
</feature>
<dbReference type="RefSeq" id="WP_188758258.1">
    <property type="nucleotide sequence ID" value="NZ_BMJB01000001.1"/>
</dbReference>
<dbReference type="AlphaFoldDB" id="A0A916W242"/>
<name>A0A916W242_9BACT</name>
<accession>A0A916W242</accession>
<feature type="transmembrane region" description="Helical" evidence="1">
    <location>
        <begin position="281"/>
        <end position="297"/>
    </location>
</feature>
<keyword evidence="3" id="KW-1185">Reference proteome</keyword>
<gene>
    <name evidence="2" type="ORF">GCM10011507_11010</name>
</gene>
<reference evidence="2" key="1">
    <citation type="journal article" date="2014" name="Int. J. Syst. Evol. Microbiol.">
        <title>Complete genome sequence of Corynebacterium casei LMG S-19264T (=DSM 44701T), isolated from a smear-ripened cheese.</title>
        <authorList>
            <consortium name="US DOE Joint Genome Institute (JGI-PGF)"/>
            <person name="Walter F."/>
            <person name="Albersmeier A."/>
            <person name="Kalinowski J."/>
            <person name="Ruckert C."/>
        </authorList>
    </citation>
    <scope>NUCLEOTIDE SEQUENCE</scope>
    <source>
        <strain evidence="2">CGMCC 1.15447</strain>
    </source>
</reference>
<evidence type="ECO:0000313" key="2">
    <source>
        <dbReference type="EMBL" id="GGA61326.1"/>
    </source>
</evidence>
<sequence>MSIAPPIAGSASTTTGALRKGASFPVAVGALLIVLSVLTVRSRFNDPDMWWHLKTGEIIWTTHSVPTADLFSYTTDHHAWVPHEWLSQVLIYTAYKWNGYSGLMLWLCSFAALLLVASYILCSLYSGNPKTAFIGALTVWFFATIGFSVRPQMIGYLLLVLELMLIHLGHTRSPRWFYWLPPLFVVWVNCHGSFFLGIIVLGIFLVCSFFHFRAGALVASQVKPKSRLTLILSFLISIGVLFFSPGGLKQVLYPLNTMLYQPINLSQIEEWGPLQLNDPRALVLFGILGCLFLVFLFRRSELFLHELLLLAMGTELAITHSRMLFAFGILVSPMLSRLLSKSWDNYDAAHDHPLMNTVIISAALLIAVIAFPSKAQLASQVGSSNPVGAVTYIKSHDLSGNMLNAYRFGGYLIWALPEHPVFIDGRADLYEWAGVLGDFAQWASLQRPPNDLLDKYQVSFCLLERHSPMVQVMHLLPQWKEAYSDNISVIFVRSSH</sequence>
<feature type="transmembrane region" description="Helical" evidence="1">
    <location>
        <begin position="309"/>
        <end position="334"/>
    </location>
</feature>
<feature type="transmembrane region" description="Helical" evidence="1">
    <location>
        <begin position="193"/>
        <end position="216"/>
    </location>
</feature>
<comment type="caution">
    <text evidence="2">The sequence shown here is derived from an EMBL/GenBank/DDBJ whole genome shotgun (WGS) entry which is preliminary data.</text>
</comment>
<evidence type="ECO:0000256" key="1">
    <source>
        <dbReference type="SAM" id="Phobius"/>
    </source>
</evidence>
<feature type="transmembrane region" description="Helical" evidence="1">
    <location>
        <begin position="22"/>
        <end position="40"/>
    </location>
</feature>